<evidence type="ECO:0000313" key="2">
    <source>
        <dbReference type="EMBL" id="TFY79211.1"/>
    </source>
</evidence>
<organism evidence="2 3">
    <name type="scientific">Hericium alpestre</name>
    <dbReference type="NCBI Taxonomy" id="135208"/>
    <lineage>
        <taxon>Eukaryota</taxon>
        <taxon>Fungi</taxon>
        <taxon>Dikarya</taxon>
        <taxon>Basidiomycota</taxon>
        <taxon>Agaricomycotina</taxon>
        <taxon>Agaricomycetes</taxon>
        <taxon>Russulales</taxon>
        <taxon>Hericiaceae</taxon>
        <taxon>Hericium</taxon>
    </lineage>
</organism>
<sequence>MPTCVNSYPPELFATICGYVFASGAPAPVPSLDPLYIQEGGIPTAFPSSYPPANWPEPVARKTLASLSLVNRAWYDAAKPYLWRKIEVRLPRGWLALVEEIAGGEDEDLEVEQTALAVDLSIREAAHAALAVQGQVPDPEAALKLKESILESLSGPDGSIPPELLSPPASRDPSPRRLRSKSKSPARWTLMRSISDAVQNLMGRDQPGMYVPPVHDPRPGRFVRHLDFNHFRTIGMRRSVQEGVSSRFVTGERLEAVLKETPNLTAFGATEYMDGALTLPVLKELFLRGSPSRGRGQPSRGRGLIIEDPNDTEAEDIARRRECKELEAVDLTGCVSVVFLNALTDLVNTYLLPPAESDFASEDEEERSPLERGRAKRNHVRFRHEPASFPGLQRLSLRGAKSISPQVLHPFVLALPSLTHLDLSCTRVGSEFLADLASSTTIRLQSLSLARCIRLSGESIRDFLISAPAARSIKELNLYGDGTFPSPLSRSELHDVLIGAPCFASGEMVYLDLSSASLDRELLQEFPAQPKMRSLGLSFIPDLEVGAIADFLRLKAPQVEIVTLAGTSPELGYGLRAPVADQVPAPRITPRQGSVALHTQIIGPLCRPPFSFSISGNVAPRDPATRLRVIELATPMLAGLGGGAGSWRIIRSKGGRGWYVDTACGWIAEPGIGDETPKLRRDLGKEHPWREALERLSDANGNVSSGMGWHARKMEVLHGHGLLGREDGLYGAVSFAYQG</sequence>
<dbReference type="Gene3D" id="3.80.10.10">
    <property type="entry name" value="Ribonuclease Inhibitor"/>
    <property type="match status" value="1"/>
</dbReference>
<dbReference type="Proteomes" id="UP000298061">
    <property type="component" value="Unassembled WGS sequence"/>
</dbReference>
<gene>
    <name evidence="2" type="ORF">EWM64_g4799</name>
</gene>
<evidence type="ECO:0000313" key="3">
    <source>
        <dbReference type="Proteomes" id="UP000298061"/>
    </source>
</evidence>
<dbReference type="AlphaFoldDB" id="A0A4Y9ZZ30"/>
<evidence type="ECO:0000256" key="1">
    <source>
        <dbReference type="SAM" id="MobiDB-lite"/>
    </source>
</evidence>
<feature type="region of interest" description="Disordered" evidence="1">
    <location>
        <begin position="290"/>
        <end position="309"/>
    </location>
</feature>
<proteinExistence type="predicted"/>
<evidence type="ECO:0008006" key="4">
    <source>
        <dbReference type="Google" id="ProtNLM"/>
    </source>
</evidence>
<protein>
    <recommendedName>
        <fullName evidence="4">F-box domain-containing protein</fullName>
    </recommendedName>
</protein>
<keyword evidence="3" id="KW-1185">Reference proteome</keyword>
<dbReference type="OrthoDB" id="9994419at2759"/>
<accession>A0A4Y9ZZ30</accession>
<reference evidence="2 3" key="1">
    <citation type="submission" date="2019-02" db="EMBL/GenBank/DDBJ databases">
        <title>Genome sequencing of the rare red list fungi Hericium alpestre (H. flagellum).</title>
        <authorList>
            <person name="Buettner E."/>
            <person name="Kellner H."/>
        </authorList>
    </citation>
    <scope>NUCLEOTIDE SEQUENCE [LARGE SCALE GENOMIC DNA]</scope>
    <source>
        <strain evidence="2 3">DSM 108284</strain>
    </source>
</reference>
<dbReference type="InterPro" id="IPR032675">
    <property type="entry name" value="LRR_dom_sf"/>
</dbReference>
<comment type="caution">
    <text evidence="2">The sequence shown here is derived from an EMBL/GenBank/DDBJ whole genome shotgun (WGS) entry which is preliminary data.</text>
</comment>
<dbReference type="SUPFAM" id="SSF52047">
    <property type="entry name" value="RNI-like"/>
    <property type="match status" value="1"/>
</dbReference>
<feature type="region of interest" description="Disordered" evidence="1">
    <location>
        <begin position="154"/>
        <end position="185"/>
    </location>
</feature>
<name>A0A4Y9ZZ30_9AGAM</name>
<dbReference type="STRING" id="135208.A0A4Y9ZZ30"/>
<dbReference type="EMBL" id="SFCI01000539">
    <property type="protein sequence ID" value="TFY79211.1"/>
    <property type="molecule type" value="Genomic_DNA"/>
</dbReference>
<feature type="compositionally biased region" description="Low complexity" evidence="1">
    <location>
        <begin position="290"/>
        <end position="303"/>
    </location>
</feature>